<dbReference type="EMBL" id="LAZR01015909">
    <property type="protein sequence ID" value="KKM06819.1"/>
    <property type="molecule type" value="Genomic_DNA"/>
</dbReference>
<name>A0A0F9H6X5_9ZZZZ</name>
<accession>A0A0F9H6X5</accession>
<evidence type="ECO:0000313" key="1">
    <source>
        <dbReference type="EMBL" id="KKM06819.1"/>
    </source>
</evidence>
<protein>
    <submittedName>
        <fullName evidence="1">Uncharacterized protein</fullName>
    </submittedName>
</protein>
<gene>
    <name evidence="1" type="ORF">LCGC14_1740210</name>
</gene>
<organism evidence="1">
    <name type="scientific">marine sediment metagenome</name>
    <dbReference type="NCBI Taxonomy" id="412755"/>
    <lineage>
        <taxon>unclassified sequences</taxon>
        <taxon>metagenomes</taxon>
        <taxon>ecological metagenomes</taxon>
    </lineage>
</organism>
<proteinExistence type="predicted"/>
<sequence length="61" mass="7087">MLEKVSYLMKIRENTQKTIQMMRSRLGDVILRCDKFDSKGGIIKTEIVMFVPQPVTPKTIE</sequence>
<dbReference type="AlphaFoldDB" id="A0A0F9H6X5"/>
<comment type="caution">
    <text evidence="1">The sequence shown here is derived from an EMBL/GenBank/DDBJ whole genome shotgun (WGS) entry which is preliminary data.</text>
</comment>
<reference evidence="1" key="1">
    <citation type="journal article" date="2015" name="Nature">
        <title>Complex archaea that bridge the gap between prokaryotes and eukaryotes.</title>
        <authorList>
            <person name="Spang A."/>
            <person name="Saw J.H."/>
            <person name="Jorgensen S.L."/>
            <person name="Zaremba-Niedzwiedzka K."/>
            <person name="Martijn J."/>
            <person name="Lind A.E."/>
            <person name="van Eijk R."/>
            <person name="Schleper C."/>
            <person name="Guy L."/>
            <person name="Ettema T.J."/>
        </authorList>
    </citation>
    <scope>NUCLEOTIDE SEQUENCE</scope>
</reference>